<keyword evidence="2" id="KW-0540">Nuclease</keyword>
<dbReference type="GO" id="GO:0016539">
    <property type="term" value="P:intein-mediated protein splicing"/>
    <property type="evidence" value="ECO:0007669"/>
    <property type="project" value="InterPro"/>
</dbReference>
<feature type="domain" description="DOD-type homing endonuclease" evidence="1">
    <location>
        <begin position="21"/>
        <end position="171"/>
    </location>
</feature>
<dbReference type="EMBL" id="MT142021">
    <property type="protein sequence ID" value="QJA73349.1"/>
    <property type="molecule type" value="Genomic_DNA"/>
</dbReference>
<dbReference type="PROSITE" id="PS50819">
    <property type="entry name" value="INTEIN_ENDONUCLEASE"/>
    <property type="match status" value="1"/>
</dbReference>
<name>A0A6M3JTH2_9ZZZZ</name>
<dbReference type="PRINTS" id="PR00379">
    <property type="entry name" value="INTEIN"/>
</dbReference>
<dbReference type="InterPro" id="IPR004860">
    <property type="entry name" value="LAGLIDADG_dom"/>
</dbReference>
<dbReference type="SUPFAM" id="SSF55608">
    <property type="entry name" value="Homing endonucleases"/>
    <property type="match status" value="1"/>
</dbReference>
<protein>
    <submittedName>
        <fullName evidence="2">Putative homing endonuclease</fullName>
    </submittedName>
</protein>
<dbReference type="Pfam" id="PF14528">
    <property type="entry name" value="LAGLIDADG_3"/>
    <property type="match status" value="1"/>
</dbReference>
<proteinExistence type="predicted"/>
<dbReference type="InterPro" id="IPR004042">
    <property type="entry name" value="Intein_endonuc_central"/>
</dbReference>
<dbReference type="Gene3D" id="3.10.28.10">
    <property type="entry name" value="Homing endonucleases"/>
    <property type="match status" value="1"/>
</dbReference>
<keyword evidence="2" id="KW-0255">Endonuclease</keyword>
<keyword evidence="2" id="KW-0378">Hydrolase</keyword>
<dbReference type="InterPro" id="IPR006142">
    <property type="entry name" value="INTEIN"/>
</dbReference>
<evidence type="ECO:0000259" key="1">
    <source>
        <dbReference type="PROSITE" id="PS50819"/>
    </source>
</evidence>
<gene>
    <name evidence="2" type="ORF">MM415A02400_0003</name>
</gene>
<dbReference type="InterPro" id="IPR027434">
    <property type="entry name" value="Homing_endonucl"/>
</dbReference>
<reference evidence="2" key="1">
    <citation type="submission" date="2020-03" db="EMBL/GenBank/DDBJ databases">
        <title>The deep terrestrial virosphere.</title>
        <authorList>
            <person name="Holmfeldt K."/>
            <person name="Nilsson E."/>
            <person name="Simone D."/>
            <person name="Lopez-Fernandez M."/>
            <person name="Wu X."/>
            <person name="de Brujin I."/>
            <person name="Lundin D."/>
            <person name="Andersson A."/>
            <person name="Bertilsson S."/>
            <person name="Dopson M."/>
        </authorList>
    </citation>
    <scope>NUCLEOTIDE SEQUENCE</scope>
    <source>
        <strain evidence="2">MM415A02400</strain>
    </source>
</reference>
<accession>A0A6M3JTH2</accession>
<evidence type="ECO:0000313" key="2">
    <source>
        <dbReference type="EMBL" id="QJA73349.1"/>
    </source>
</evidence>
<organism evidence="2">
    <name type="scientific">viral metagenome</name>
    <dbReference type="NCBI Taxonomy" id="1070528"/>
    <lineage>
        <taxon>unclassified sequences</taxon>
        <taxon>metagenomes</taxon>
        <taxon>organismal metagenomes</taxon>
    </lineage>
</organism>
<dbReference type="AlphaFoldDB" id="A0A6M3JTH2"/>
<sequence>MDNQQGNSHILEECFESVAYTIGALMGDGQIKKYSLSNGAIDYNVNIRCMDLDIICKVCSEINNYFGKDIRPHEYKNPNGTLMFRASFGNEFTYEFFNYFISVKALLPQEVFVSSRKAKTSFIAGLFDTDGWIAETKRPQAKYGVGWKIGYAARFPTLVEDVSRLLMKSGVKVGGIRKEVSGYGTTMYKIYPNIRSFIDSGFYFFTSRKAERIERYKLFVCPQSYVEPSETIMSSP</sequence>
<dbReference type="GO" id="GO:0004519">
    <property type="term" value="F:endonuclease activity"/>
    <property type="evidence" value="ECO:0007669"/>
    <property type="project" value="UniProtKB-KW"/>
</dbReference>